<gene>
    <name evidence="2" type="ORF">ENU31_03710</name>
</gene>
<dbReference type="Gene3D" id="3.60.21.10">
    <property type="match status" value="1"/>
</dbReference>
<dbReference type="InterPro" id="IPR029052">
    <property type="entry name" value="Metallo-depent_PP-like"/>
</dbReference>
<feature type="domain" description="Calcineurin-like phosphoesterase" evidence="1">
    <location>
        <begin position="43"/>
        <end position="246"/>
    </location>
</feature>
<accession>A0A7C4D219</accession>
<dbReference type="InterPro" id="IPR051158">
    <property type="entry name" value="Metallophosphoesterase_sf"/>
</dbReference>
<dbReference type="SUPFAM" id="SSF56300">
    <property type="entry name" value="Metallo-dependent phosphatases"/>
    <property type="match status" value="1"/>
</dbReference>
<comment type="caution">
    <text evidence="2">The sequence shown here is derived from an EMBL/GenBank/DDBJ whole genome shotgun (WGS) entry which is preliminary data.</text>
</comment>
<dbReference type="PANTHER" id="PTHR31302:SF0">
    <property type="entry name" value="TRANSMEMBRANE PROTEIN WITH METALLOPHOSPHOESTERASE DOMAIN"/>
    <property type="match status" value="1"/>
</dbReference>
<dbReference type="EMBL" id="DTCA01000114">
    <property type="protein sequence ID" value="HGM07498.1"/>
    <property type="molecule type" value="Genomic_DNA"/>
</dbReference>
<dbReference type="Pfam" id="PF00149">
    <property type="entry name" value="Metallophos"/>
    <property type="match status" value="1"/>
</dbReference>
<dbReference type="InterPro" id="IPR004843">
    <property type="entry name" value="Calcineurin-like_PHP"/>
</dbReference>
<evidence type="ECO:0000313" key="2">
    <source>
        <dbReference type="EMBL" id="HGM07498.1"/>
    </source>
</evidence>
<dbReference type="PANTHER" id="PTHR31302">
    <property type="entry name" value="TRANSMEMBRANE PROTEIN WITH METALLOPHOSPHOESTERASE DOMAIN-RELATED"/>
    <property type="match status" value="1"/>
</dbReference>
<sequence length="277" mass="32002">MTRGITTSRLYHTILHLFIVLRKYKSILSVNELILWWCLVMLHIVSVSDIHSPRYLPLFFASITTLRLANQKVDLIILAGDIVEKNSINNMKPVISVLNKLIDRCVVDSPIVAVFGNEEYIGFEHKYREMYPEVLWLDDEYTVIEIRGTEICIVGSRGVLKKPTIWQKKNIPNIDNLYINRLRKIRELLKICREYRLSILVTHYASTSITLQGELPQIHDFLGYKIIEYIDSSLRPDISIHGHAHNSTKTYAVINTTKIFNVSLPATKRITVIDVDI</sequence>
<evidence type="ECO:0000259" key="1">
    <source>
        <dbReference type="Pfam" id="PF00149"/>
    </source>
</evidence>
<protein>
    <submittedName>
        <fullName evidence="2">Metallophosphoesterase</fullName>
    </submittedName>
</protein>
<dbReference type="AlphaFoldDB" id="A0A7C4D219"/>
<dbReference type="GO" id="GO:0016787">
    <property type="term" value="F:hydrolase activity"/>
    <property type="evidence" value="ECO:0007669"/>
    <property type="project" value="InterPro"/>
</dbReference>
<name>A0A7C4D219_9CREN</name>
<reference evidence="2" key="1">
    <citation type="journal article" date="2020" name="mSystems">
        <title>Genome- and Community-Level Interaction Insights into Carbon Utilization and Element Cycling Functions of Hydrothermarchaeota in Hydrothermal Sediment.</title>
        <authorList>
            <person name="Zhou Z."/>
            <person name="Liu Y."/>
            <person name="Xu W."/>
            <person name="Pan J."/>
            <person name="Luo Z.H."/>
            <person name="Li M."/>
        </authorList>
    </citation>
    <scope>NUCLEOTIDE SEQUENCE [LARGE SCALE GENOMIC DNA]</scope>
    <source>
        <strain evidence="2">SpSt-658</strain>
    </source>
</reference>
<dbReference type="CDD" id="cd00838">
    <property type="entry name" value="MPP_superfamily"/>
    <property type="match status" value="1"/>
</dbReference>
<proteinExistence type="predicted"/>
<organism evidence="2">
    <name type="scientific">Ignisphaera aggregans</name>
    <dbReference type="NCBI Taxonomy" id="334771"/>
    <lineage>
        <taxon>Archaea</taxon>
        <taxon>Thermoproteota</taxon>
        <taxon>Thermoprotei</taxon>
        <taxon>Desulfurococcales</taxon>
        <taxon>Desulfurococcaceae</taxon>
        <taxon>Ignisphaera</taxon>
    </lineage>
</organism>